<keyword evidence="2" id="KW-1185">Reference proteome</keyword>
<name>A0A2T5ZV51_9RHOB</name>
<sequence length="417" mass="46454">MPVPSQSECFPLQPVATPISERQWLSEQGRAHGVFTGKKARIAEVAATGKTKRIRAAVRDFLRDDQVKLSAALRTLGERPDRAVAMQLRDHVNAWAKSYAPIGWEPSLKSDGRVRPICKRIPPELKAVQYMLAAVVEAQFAPSAPVYGVPNHSREDAAYALKALQNQGFTHLAKTDIRDCYQNVSPDALYQLPLPKEVIKHALDTRNLTFEELGGQQDPRGFHGSFFSQGSMTTQDIASGPRGLMQGSPASGIILAWMLNDIPAGTDQVVMLCFDNIVVSATDYAGSREMVNTLFAHFGRHPAGPFALCDVFFADNQPLEFLGYLFDPARDDIGIGEKGRFNLEGRLNEADKIDMVELHRTMIAHRERVTAAPRFWHPPPYRECYPINHWRALRDFRSGFPAAVAHGEELAFYLETT</sequence>
<comment type="caution">
    <text evidence="1">The sequence shown here is derived from an EMBL/GenBank/DDBJ whole genome shotgun (WGS) entry which is preliminary data.</text>
</comment>
<dbReference type="Proteomes" id="UP000244069">
    <property type="component" value="Unassembled WGS sequence"/>
</dbReference>
<evidence type="ECO:0008006" key="3">
    <source>
        <dbReference type="Google" id="ProtNLM"/>
    </source>
</evidence>
<gene>
    <name evidence="1" type="ORF">C8N44_1812</name>
</gene>
<protein>
    <recommendedName>
        <fullName evidence="3">Reverse transcriptase (RNA-dependent DNA polymerase)</fullName>
    </recommendedName>
</protein>
<evidence type="ECO:0000313" key="1">
    <source>
        <dbReference type="EMBL" id="PTX35450.1"/>
    </source>
</evidence>
<dbReference type="OrthoDB" id="7817244at2"/>
<dbReference type="RefSeq" id="WP_107978998.1">
    <property type="nucleotide sequence ID" value="NZ_BMEZ01000079.1"/>
</dbReference>
<evidence type="ECO:0000313" key="2">
    <source>
        <dbReference type="Proteomes" id="UP000244069"/>
    </source>
</evidence>
<proteinExistence type="predicted"/>
<dbReference type="EMBL" id="QBKN01000081">
    <property type="protein sequence ID" value="PTX35450.1"/>
    <property type="molecule type" value="Genomic_DNA"/>
</dbReference>
<accession>A0A2T5ZV51</accession>
<dbReference type="AlphaFoldDB" id="A0A2T5ZV51"/>
<reference evidence="1 2" key="1">
    <citation type="submission" date="2018-04" db="EMBL/GenBank/DDBJ databases">
        <title>Genomic Encyclopedia of Archaeal and Bacterial Type Strains, Phase II (KMG-II): from individual species to whole genera.</title>
        <authorList>
            <person name="Goeker M."/>
        </authorList>
    </citation>
    <scope>NUCLEOTIDE SEQUENCE [LARGE SCALE GENOMIC DNA]</scope>
    <source>
        <strain evidence="1 2">DSM 29329</strain>
    </source>
</reference>
<organism evidence="1 2">
    <name type="scientific">Allosediminivita pacifica</name>
    <dbReference type="NCBI Taxonomy" id="1267769"/>
    <lineage>
        <taxon>Bacteria</taxon>
        <taxon>Pseudomonadati</taxon>
        <taxon>Pseudomonadota</taxon>
        <taxon>Alphaproteobacteria</taxon>
        <taxon>Rhodobacterales</taxon>
        <taxon>Paracoccaceae</taxon>
        <taxon>Allosediminivita</taxon>
    </lineage>
</organism>